<feature type="transmembrane region" description="Helical" evidence="6">
    <location>
        <begin position="301"/>
        <end position="323"/>
    </location>
</feature>
<sequence>MKQRIIGSYNKLKETNIISNFFNLSSIQISNILLLILIIPVITRAVGIVEFGIIMFATRFSQFAGAIVNYGTGQSGVRDVAFHINDSKKLSHVFFSTLLIRTIIFVCFLAVMFALQWFHIRYYPYLLLSIPIVLAEVFNPLCFFIGAEKLRIFNILNLVSNIASVLGILVFIKSPADAGWVNLILGTSSVIAYFGLLIHLLSKLKVDFYLPSKTELLKIGKDNFYLTVNNLSVNLQQSIIIFALPIWGLERLLGPYSLCDRIIGQCRNLLITISNALYPNAAHLYKQSITSWNVYRKKTKYLLAGVFFTGSLLIFFLADFIVFTLSKEHNTTAVLFLKIMALVPTISALNVLNVLDQLLKNHTVYIFRIAIILFIVTLLTTFVLVTIGSDPLIGSFTLIVEACALLMYEYIVNKTSVKNG</sequence>
<dbReference type="InterPro" id="IPR002797">
    <property type="entry name" value="Polysacc_synth"/>
</dbReference>
<dbReference type="Pfam" id="PF01943">
    <property type="entry name" value="Polysacc_synt"/>
    <property type="match status" value="1"/>
</dbReference>
<feature type="transmembrane region" description="Helical" evidence="6">
    <location>
        <begin position="93"/>
        <end position="116"/>
    </location>
</feature>
<dbReference type="GO" id="GO:0005886">
    <property type="term" value="C:plasma membrane"/>
    <property type="evidence" value="ECO:0007669"/>
    <property type="project" value="UniProtKB-SubCell"/>
</dbReference>
<evidence type="ECO:0000256" key="4">
    <source>
        <dbReference type="ARBA" id="ARBA00022989"/>
    </source>
</evidence>
<protein>
    <submittedName>
        <fullName evidence="7">Polisoprenol-linked O-antigen transporter, putative</fullName>
    </submittedName>
</protein>
<comment type="subcellular location">
    <subcellularLocation>
        <location evidence="1">Cell membrane</location>
        <topology evidence="1">Multi-pass membrane protein</topology>
    </subcellularLocation>
</comment>
<dbReference type="Proteomes" id="UP000215002">
    <property type="component" value="Chromosome"/>
</dbReference>
<name>A0A223NVV1_9SPHI</name>
<proteinExistence type="predicted"/>
<accession>A0A223NVV1</accession>
<dbReference type="InterPro" id="IPR050833">
    <property type="entry name" value="Poly_Biosynth_Transport"/>
</dbReference>
<feature type="transmembrane region" description="Helical" evidence="6">
    <location>
        <begin position="48"/>
        <end position="72"/>
    </location>
</feature>
<reference evidence="7 8" key="1">
    <citation type="submission" date="2017-08" db="EMBL/GenBank/DDBJ databases">
        <title>Complete genome sequence of Mucilaginibacter sp. strain BJC16-A31.</title>
        <authorList>
            <consortium name="Henan University of Science and Technology"/>
            <person name="You X."/>
        </authorList>
    </citation>
    <scope>NUCLEOTIDE SEQUENCE [LARGE SCALE GENOMIC DNA]</scope>
    <source>
        <strain evidence="7 8">BJC16-A31</strain>
    </source>
</reference>
<evidence type="ECO:0000256" key="3">
    <source>
        <dbReference type="ARBA" id="ARBA00022692"/>
    </source>
</evidence>
<dbReference type="AlphaFoldDB" id="A0A223NVV1"/>
<feature type="transmembrane region" description="Helical" evidence="6">
    <location>
        <begin position="152"/>
        <end position="172"/>
    </location>
</feature>
<keyword evidence="4 6" id="KW-1133">Transmembrane helix</keyword>
<feature type="transmembrane region" description="Helical" evidence="6">
    <location>
        <begin position="122"/>
        <end position="145"/>
    </location>
</feature>
<dbReference type="KEGG" id="muc:MuYL_1775"/>
<feature type="transmembrane region" description="Helical" evidence="6">
    <location>
        <begin position="393"/>
        <end position="412"/>
    </location>
</feature>
<keyword evidence="2" id="KW-1003">Cell membrane</keyword>
<keyword evidence="8" id="KW-1185">Reference proteome</keyword>
<keyword evidence="3 6" id="KW-0812">Transmembrane</keyword>
<evidence type="ECO:0000256" key="1">
    <source>
        <dbReference type="ARBA" id="ARBA00004651"/>
    </source>
</evidence>
<evidence type="ECO:0000256" key="2">
    <source>
        <dbReference type="ARBA" id="ARBA00022475"/>
    </source>
</evidence>
<evidence type="ECO:0000256" key="5">
    <source>
        <dbReference type="ARBA" id="ARBA00023136"/>
    </source>
</evidence>
<organism evidence="7 8">
    <name type="scientific">Mucilaginibacter xinganensis</name>
    <dbReference type="NCBI Taxonomy" id="1234841"/>
    <lineage>
        <taxon>Bacteria</taxon>
        <taxon>Pseudomonadati</taxon>
        <taxon>Bacteroidota</taxon>
        <taxon>Sphingobacteriia</taxon>
        <taxon>Sphingobacteriales</taxon>
        <taxon>Sphingobacteriaceae</taxon>
        <taxon>Mucilaginibacter</taxon>
    </lineage>
</organism>
<feature type="transmembrane region" description="Helical" evidence="6">
    <location>
        <begin position="335"/>
        <end position="353"/>
    </location>
</feature>
<evidence type="ECO:0000313" key="7">
    <source>
        <dbReference type="EMBL" id="ASU33671.1"/>
    </source>
</evidence>
<dbReference type="PANTHER" id="PTHR30250:SF11">
    <property type="entry name" value="O-ANTIGEN TRANSPORTER-RELATED"/>
    <property type="match status" value="1"/>
</dbReference>
<dbReference type="EMBL" id="CP022743">
    <property type="protein sequence ID" value="ASU33671.1"/>
    <property type="molecule type" value="Genomic_DNA"/>
</dbReference>
<dbReference type="RefSeq" id="WP_094570096.1">
    <property type="nucleotide sequence ID" value="NZ_CP022743.1"/>
</dbReference>
<gene>
    <name evidence="7" type="ORF">MuYL_1775</name>
</gene>
<evidence type="ECO:0000313" key="8">
    <source>
        <dbReference type="Proteomes" id="UP000215002"/>
    </source>
</evidence>
<dbReference type="PANTHER" id="PTHR30250">
    <property type="entry name" value="PST FAMILY PREDICTED COLANIC ACID TRANSPORTER"/>
    <property type="match status" value="1"/>
</dbReference>
<feature type="transmembrane region" description="Helical" evidence="6">
    <location>
        <begin position="178"/>
        <end position="201"/>
    </location>
</feature>
<dbReference type="OrthoDB" id="9815702at2"/>
<keyword evidence="5 6" id="KW-0472">Membrane</keyword>
<feature type="transmembrane region" description="Helical" evidence="6">
    <location>
        <begin position="365"/>
        <end position="387"/>
    </location>
</feature>
<evidence type="ECO:0000256" key="6">
    <source>
        <dbReference type="SAM" id="Phobius"/>
    </source>
</evidence>
<feature type="transmembrane region" description="Helical" evidence="6">
    <location>
        <begin position="21"/>
        <end position="42"/>
    </location>
</feature>